<feature type="region of interest" description="Disordered" evidence="1">
    <location>
        <begin position="1"/>
        <end position="108"/>
    </location>
</feature>
<organism evidence="2">
    <name type="scientific">uncultured Caudovirales phage</name>
    <dbReference type="NCBI Taxonomy" id="2100421"/>
    <lineage>
        <taxon>Viruses</taxon>
        <taxon>Duplodnaviria</taxon>
        <taxon>Heunggongvirae</taxon>
        <taxon>Uroviricota</taxon>
        <taxon>Caudoviricetes</taxon>
        <taxon>Peduoviridae</taxon>
        <taxon>Maltschvirus</taxon>
        <taxon>Maltschvirus maltsch</taxon>
    </lineage>
</organism>
<evidence type="ECO:0000256" key="1">
    <source>
        <dbReference type="SAM" id="MobiDB-lite"/>
    </source>
</evidence>
<accession>A0A6J7WDR4</accession>
<sequence length="108" mass="11486">MLKNRSNQSDTGLGFNGQSNGSSQRASAPKVMVNHYTGYMNDGRDVQKTQMPNRTGNSDGKMAGPNSAKGGKINGGRAFAPSAGQNYKGNPDKIQMTQMPNRTGNKCC</sequence>
<dbReference type="EMBL" id="LR798227">
    <property type="protein sequence ID" value="CAB5207258.1"/>
    <property type="molecule type" value="Genomic_DNA"/>
</dbReference>
<reference evidence="2" key="1">
    <citation type="submission" date="2020-05" db="EMBL/GenBank/DDBJ databases">
        <authorList>
            <person name="Chiriac C."/>
            <person name="Salcher M."/>
            <person name="Ghai R."/>
            <person name="Kavagutti S V."/>
        </authorList>
    </citation>
    <scope>NUCLEOTIDE SEQUENCE</scope>
</reference>
<proteinExistence type="predicted"/>
<gene>
    <name evidence="2" type="ORF">UFOVP180_53</name>
</gene>
<feature type="compositionally biased region" description="Polar residues" evidence="1">
    <location>
        <begin position="95"/>
        <end position="108"/>
    </location>
</feature>
<feature type="compositionally biased region" description="Polar residues" evidence="1">
    <location>
        <begin position="48"/>
        <end position="58"/>
    </location>
</feature>
<protein>
    <submittedName>
        <fullName evidence="2">Uncharacterized protein</fullName>
    </submittedName>
</protein>
<name>A0A6J7WDR4_9CAUD</name>
<evidence type="ECO:0000313" key="2">
    <source>
        <dbReference type="EMBL" id="CAB5207258.1"/>
    </source>
</evidence>
<feature type="compositionally biased region" description="Polar residues" evidence="1">
    <location>
        <begin position="1"/>
        <end position="26"/>
    </location>
</feature>